<protein>
    <submittedName>
        <fullName evidence="1">Uncharacterized protein</fullName>
    </submittedName>
</protein>
<gene>
    <name evidence="1" type="ORF">DW352_03540</name>
</gene>
<keyword evidence="2" id="KW-1185">Reference proteome</keyword>
<proteinExistence type="predicted"/>
<evidence type="ECO:0000313" key="2">
    <source>
        <dbReference type="Proteomes" id="UP000254889"/>
    </source>
</evidence>
<dbReference type="Proteomes" id="UP000254889">
    <property type="component" value="Chromosome"/>
</dbReference>
<dbReference type="AlphaFoldDB" id="A0A346A3U3"/>
<dbReference type="KEGG" id="ptaw:DW352_03540"/>
<name>A0A346A3U3_9HYPH</name>
<dbReference type="OrthoDB" id="7433551at2"/>
<reference evidence="1 2" key="1">
    <citation type="submission" date="2018-07" db="EMBL/GenBank/DDBJ databases">
        <authorList>
            <person name="Quirk P.G."/>
            <person name="Krulwich T.A."/>
        </authorList>
    </citation>
    <scope>NUCLEOTIDE SEQUENCE [LARGE SCALE GENOMIC DNA]</scope>
    <source>
        <strain evidence="1 2">CC-BB4</strain>
    </source>
</reference>
<sequence>MLTAAAIAALIVQASRQNYYATGRPCACPDDTMRNGRRCGGNSAYSRPGGAQPLCYPTDVTPAMIEAHRARIKDSNDARLTR</sequence>
<organism evidence="1 2">
    <name type="scientific">Pseudolabrys taiwanensis</name>
    <dbReference type="NCBI Taxonomy" id="331696"/>
    <lineage>
        <taxon>Bacteria</taxon>
        <taxon>Pseudomonadati</taxon>
        <taxon>Pseudomonadota</taxon>
        <taxon>Alphaproteobacteria</taxon>
        <taxon>Hyphomicrobiales</taxon>
        <taxon>Xanthobacteraceae</taxon>
        <taxon>Pseudolabrys</taxon>
    </lineage>
</organism>
<accession>A0A346A3U3</accession>
<dbReference type="EMBL" id="CP031417">
    <property type="protein sequence ID" value="AXK83840.1"/>
    <property type="molecule type" value="Genomic_DNA"/>
</dbReference>
<evidence type="ECO:0000313" key="1">
    <source>
        <dbReference type="EMBL" id="AXK83840.1"/>
    </source>
</evidence>